<accession>A0A6B0UBX0</accession>
<evidence type="ECO:0000313" key="1">
    <source>
        <dbReference type="EMBL" id="MXU89208.1"/>
    </source>
</evidence>
<reference evidence="1" key="1">
    <citation type="submission" date="2019-12" db="EMBL/GenBank/DDBJ databases">
        <title>An insight into the sialome of adult female Ixodes ricinus ticks feeding for 6 days.</title>
        <authorList>
            <person name="Perner J."/>
            <person name="Ribeiro J.M.C."/>
        </authorList>
    </citation>
    <scope>NUCLEOTIDE SEQUENCE</scope>
    <source>
        <strain evidence="1">Semi-engorged</strain>
        <tissue evidence="1">Salivary glands</tissue>
    </source>
</reference>
<organism evidence="1">
    <name type="scientific">Ixodes ricinus</name>
    <name type="common">Common tick</name>
    <name type="synonym">Acarus ricinus</name>
    <dbReference type="NCBI Taxonomy" id="34613"/>
    <lineage>
        <taxon>Eukaryota</taxon>
        <taxon>Metazoa</taxon>
        <taxon>Ecdysozoa</taxon>
        <taxon>Arthropoda</taxon>
        <taxon>Chelicerata</taxon>
        <taxon>Arachnida</taxon>
        <taxon>Acari</taxon>
        <taxon>Parasitiformes</taxon>
        <taxon>Ixodida</taxon>
        <taxon>Ixodoidea</taxon>
        <taxon>Ixodidae</taxon>
        <taxon>Ixodinae</taxon>
        <taxon>Ixodes</taxon>
    </lineage>
</organism>
<dbReference type="EMBL" id="GIFC01007125">
    <property type="protein sequence ID" value="MXU89208.1"/>
    <property type="molecule type" value="Transcribed_RNA"/>
</dbReference>
<proteinExistence type="predicted"/>
<sequence>MSFVSRKPLMFRNLHICLHAVLCMLPPFVRYYLPWGIFWMPLTVLRTQRKTRNDRQSVKVVGLSMNVRQNHHFLNIFRDAFRFTFSFFFFSFDTRLSAISTRLPSR</sequence>
<protein>
    <submittedName>
        <fullName evidence="1">Uncharacterized protein</fullName>
    </submittedName>
</protein>
<name>A0A6B0UBX0_IXORI</name>
<dbReference type="AlphaFoldDB" id="A0A6B0UBX0"/>